<keyword evidence="8" id="KW-1185">Reference proteome</keyword>
<dbReference type="InterPro" id="IPR002078">
    <property type="entry name" value="Sigma_54_int"/>
</dbReference>
<dbReference type="InterPro" id="IPR027417">
    <property type="entry name" value="P-loop_NTPase"/>
</dbReference>
<dbReference type="GO" id="GO:0005524">
    <property type="term" value="F:ATP binding"/>
    <property type="evidence" value="ECO:0007669"/>
    <property type="project" value="UniProtKB-KW"/>
</dbReference>
<dbReference type="Gene3D" id="3.40.50.300">
    <property type="entry name" value="P-loop containing nucleotide triphosphate hydrolases"/>
    <property type="match status" value="1"/>
</dbReference>
<dbReference type="Gene3D" id="2.60.200.20">
    <property type="match status" value="1"/>
</dbReference>
<dbReference type="InterPro" id="IPR025944">
    <property type="entry name" value="Sigma_54_int_dom_CS"/>
</dbReference>
<dbReference type="STRING" id="927083.DB32_006990"/>
<gene>
    <name evidence="7" type="ORF">DB32_006990</name>
</gene>
<dbReference type="SMART" id="SM00382">
    <property type="entry name" value="AAA"/>
    <property type="match status" value="1"/>
</dbReference>
<dbReference type="SUPFAM" id="SSF46689">
    <property type="entry name" value="Homeodomain-like"/>
    <property type="match status" value="1"/>
</dbReference>
<dbReference type="PROSITE" id="PS00675">
    <property type="entry name" value="SIGMA54_INTERACT_1"/>
    <property type="match status" value="1"/>
</dbReference>
<dbReference type="Pfam" id="PF00158">
    <property type="entry name" value="Sigma54_activat"/>
    <property type="match status" value="1"/>
</dbReference>
<keyword evidence="3" id="KW-0805">Transcription regulation</keyword>
<dbReference type="Pfam" id="PF16697">
    <property type="entry name" value="Yop-YscD_cpl"/>
    <property type="match status" value="1"/>
</dbReference>
<dbReference type="InterPro" id="IPR058031">
    <property type="entry name" value="AAA_lid_NorR"/>
</dbReference>
<dbReference type="Pfam" id="PF25601">
    <property type="entry name" value="AAA_lid_14"/>
    <property type="match status" value="1"/>
</dbReference>
<dbReference type="AlphaFoldDB" id="A0A0F6YLS7"/>
<evidence type="ECO:0000259" key="5">
    <source>
        <dbReference type="PROSITE" id="PS50006"/>
    </source>
</evidence>
<evidence type="ECO:0000259" key="6">
    <source>
        <dbReference type="PROSITE" id="PS50045"/>
    </source>
</evidence>
<dbReference type="PROSITE" id="PS50006">
    <property type="entry name" value="FHA_DOMAIN"/>
    <property type="match status" value="1"/>
</dbReference>
<dbReference type="InterPro" id="IPR008984">
    <property type="entry name" value="SMAD_FHA_dom_sf"/>
</dbReference>
<dbReference type="Proteomes" id="UP000034883">
    <property type="component" value="Chromosome"/>
</dbReference>
<accession>A0A0F6YLS7</accession>
<dbReference type="CDD" id="cd00060">
    <property type="entry name" value="FHA"/>
    <property type="match status" value="1"/>
</dbReference>
<keyword evidence="2" id="KW-0067">ATP-binding</keyword>
<evidence type="ECO:0000313" key="7">
    <source>
        <dbReference type="EMBL" id="AKF09841.1"/>
    </source>
</evidence>
<dbReference type="Gene3D" id="1.10.8.60">
    <property type="match status" value="1"/>
</dbReference>
<dbReference type="InterPro" id="IPR032030">
    <property type="entry name" value="YscD_cytoplasmic_dom"/>
</dbReference>
<protein>
    <submittedName>
        <fullName evidence="7">Response regulator of zinc sigma-54-dependent two-component system</fullName>
    </submittedName>
</protein>
<dbReference type="KEGG" id="samy:DB32_006990"/>
<dbReference type="InterPro" id="IPR009057">
    <property type="entry name" value="Homeodomain-like_sf"/>
</dbReference>
<dbReference type="SUPFAM" id="SSF52540">
    <property type="entry name" value="P-loop containing nucleoside triphosphate hydrolases"/>
    <property type="match status" value="1"/>
</dbReference>
<reference evidence="7 8" key="1">
    <citation type="submission" date="2015-03" db="EMBL/GenBank/DDBJ databases">
        <title>Genome assembly of Sandaracinus amylolyticus DSM 53668.</title>
        <authorList>
            <person name="Sharma G."/>
            <person name="Subramanian S."/>
        </authorList>
    </citation>
    <scope>NUCLEOTIDE SEQUENCE [LARGE SCALE GENOMIC DNA]</scope>
    <source>
        <strain evidence="7 8">DSM 53668</strain>
    </source>
</reference>
<evidence type="ECO:0000256" key="1">
    <source>
        <dbReference type="ARBA" id="ARBA00022741"/>
    </source>
</evidence>
<dbReference type="PROSITE" id="PS50045">
    <property type="entry name" value="SIGMA54_INTERACT_4"/>
    <property type="match status" value="1"/>
</dbReference>
<proteinExistence type="predicted"/>
<dbReference type="PROSITE" id="PS00688">
    <property type="entry name" value="SIGMA54_INTERACT_3"/>
    <property type="match status" value="1"/>
</dbReference>
<feature type="domain" description="FHA" evidence="5">
    <location>
        <begin position="43"/>
        <end position="92"/>
    </location>
</feature>
<evidence type="ECO:0000256" key="2">
    <source>
        <dbReference type="ARBA" id="ARBA00022840"/>
    </source>
</evidence>
<evidence type="ECO:0000256" key="4">
    <source>
        <dbReference type="ARBA" id="ARBA00023163"/>
    </source>
</evidence>
<keyword evidence="4" id="KW-0804">Transcription</keyword>
<dbReference type="InterPro" id="IPR025662">
    <property type="entry name" value="Sigma_54_int_dom_ATP-bd_1"/>
</dbReference>
<sequence length="441" mass="48147">MYGSNDSTERTSLGDALPIRSLRVVVIAGPEQGVAVTTEEESLRVGTAEGNDLVLADRTISRFHLEVRRTGAAVEVRDLGSTNGTRVGRVRLVDTAVEVELPVEIVVGATTLRVEDGAFGMREAHAQIRCGDLFGASPPMRSLFASLTKVAARATPVLVHGESGTGKELVARAIHDASPRHRGPFVVLDCGAISPALLASELFGHEKGAFTGAERRHLGVFERARGGTLFLDEIGELPSELQPALLGALERGRIRRVGGAEEIAIDVRVVSATHRDLRAEVNRNTFRLDLYYRLAVVTLRVPPLRERRDDVRLLIEHFLRSAGVETSAEELFGRDTLARFEAHAWPGNVRELRNAVEASIALGEPAIEIDEAPGVDGGATGVDALLELSYRDARARLLADFEQRYVRALLERAEWNVRRAARLASMDRSYLIDLMKKHGLS</sequence>
<evidence type="ECO:0000313" key="8">
    <source>
        <dbReference type="Proteomes" id="UP000034883"/>
    </source>
</evidence>
<dbReference type="PANTHER" id="PTHR32071">
    <property type="entry name" value="TRANSCRIPTIONAL REGULATORY PROTEIN"/>
    <property type="match status" value="1"/>
</dbReference>
<dbReference type="FunFam" id="3.40.50.300:FF:000006">
    <property type="entry name" value="DNA-binding transcriptional regulator NtrC"/>
    <property type="match status" value="1"/>
</dbReference>
<organism evidence="7 8">
    <name type="scientific">Sandaracinus amylolyticus</name>
    <dbReference type="NCBI Taxonomy" id="927083"/>
    <lineage>
        <taxon>Bacteria</taxon>
        <taxon>Pseudomonadati</taxon>
        <taxon>Myxococcota</taxon>
        <taxon>Polyangia</taxon>
        <taxon>Polyangiales</taxon>
        <taxon>Sandaracinaceae</taxon>
        <taxon>Sandaracinus</taxon>
    </lineage>
</organism>
<dbReference type="InterPro" id="IPR000253">
    <property type="entry name" value="FHA_dom"/>
</dbReference>
<dbReference type="InterPro" id="IPR003593">
    <property type="entry name" value="AAA+_ATPase"/>
</dbReference>
<dbReference type="OrthoDB" id="9763792at2"/>
<name>A0A0F6YLS7_9BACT</name>
<dbReference type="CDD" id="cd00009">
    <property type="entry name" value="AAA"/>
    <property type="match status" value="1"/>
</dbReference>
<dbReference type="EMBL" id="CP011125">
    <property type="protein sequence ID" value="AKF09841.1"/>
    <property type="molecule type" value="Genomic_DNA"/>
</dbReference>
<feature type="domain" description="Sigma-54 factor interaction" evidence="6">
    <location>
        <begin position="133"/>
        <end position="361"/>
    </location>
</feature>
<dbReference type="GO" id="GO:0006355">
    <property type="term" value="P:regulation of DNA-templated transcription"/>
    <property type="evidence" value="ECO:0007669"/>
    <property type="project" value="InterPro"/>
</dbReference>
<keyword evidence="1" id="KW-0547">Nucleotide-binding</keyword>
<dbReference type="SUPFAM" id="SSF49879">
    <property type="entry name" value="SMAD/FHA domain"/>
    <property type="match status" value="1"/>
</dbReference>
<dbReference type="RefSeq" id="WP_083458137.1">
    <property type="nucleotide sequence ID" value="NZ_CP011125.1"/>
</dbReference>
<evidence type="ECO:0000256" key="3">
    <source>
        <dbReference type="ARBA" id="ARBA00023015"/>
    </source>
</evidence>
<dbReference type="SMART" id="SM00240">
    <property type="entry name" value="FHA"/>
    <property type="match status" value="1"/>
</dbReference>
<dbReference type="Gene3D" id="1.10.10.60">
    <property type="entry name" value="Homeodomain-like"/>
    <property type="match status" value="1"/>
</dbReference>